<protein>
    <recommendedName>
        <fullName evidence="4">Extracellular membrane protein CFEM domain-containing protein</fullName>
    </recommendedName>
</protein>
<dbReference type="EMBL" id="JANBVN010000008">
    <property type="protein sequence ID" value="KAJ9164901.1"/>
    <property type="molecule type" value="Genomic_DNA"/>
</dbReference>
<organism evidence="2 3">
    <name type="scientific">Coniochaeta hoffmannii</name>
    <dbReference type="NCBI Taxonomy" id="91930"/>
    <lineage>
        <taxon>Eukaryota</taxon>
        <taxon>Fungi</taxon>
        <taxon>Dikarya</taxon>
        <taxon>Ascomycota</taxon>
        <taxon>Pezizomycotina</taxon>
        <taxon>Sordariomycetes</taxon>
        <taxon>Sordariomycetidae</taxon>
        <taxon>Coniochaetales</taxon>
        <taxon>Coniochaetaceae</taxon>
        <taxon>Coniochaeta</taxon>
    </lineage>
</organism>
<name>A0AA38VPJ7_9PEZI</name>
<dbReference type="Proteomes" id="UP001174691">
    <property type="component" value="Unassembled WGS sequence"/>
</dbReference>
<feature type="chain" id="PRO_5041373631" description="Extracellular membrane protein CFEM domain-containing protein" evidence="1">
    <location>
        <begin position="19"/>
        <end position="399"/>
    </location>
</feature>
<evidence type="ECO:0000256" key="1">
    <source>
        <dbReference type="SAM" id="SignalP"/>
    </source>
</evidence>
<evidence type="ECO:0000313" key="2">
    <source>
        <dbReference type="EMBL" id="KAJ9164901.1"/>
    </source>
</evidence>
<keyword evidence="1" id="KW-0732">Signal</keyword>
<evidence type="ECO:0000313" key="3">
    <source>
        <dbReference type="Proteomes" id="UP001174691"/>
    </source>
</evidence>
<comment type="caution">
    <text evidence="2">The sequence shown here is derived from an EMBL/GenBank/DDBJ whole genome shotgun (WGS) entry which is preliminary data.</text>
</comment>
<reference evidence="2" key="1">
    <citation type="submission" date="2022-07" db="EMBL/GenBank/DDBJ databases">
        <title>Fungi with potential for degradation of polypropylene.</title>
        <authorList>
            <person name="Gostincar C."/>
        </authorList>
    </citation>
    <scope>NUCLEOTIDE SEQUENCE</scope>
    <source>
        <strain evidence="2">EXF-13287</strain>
    </source>
</reference>
<dbReference type="AlphaFoldDB" id="A0AA38VPJ7"/>
<proteinExistence type="predicted"/>
<sequence length="399" mass="42871">MKLYTPVLLAALLAGASAMEYGAMPLPTPLAELQNRSPNCVQDTCQRAVEAVDFCTCVRDGAKDCSSYFVTTITAPTETVYATTYTAYSSYTTQSDTLTTTVDETATTTEDIIVSTSTTTTATTGLPRQLQRKREDSNRQIKVKRAPRPRRMPQYAIASCQDEAAYESACACVGVYRTTVYAGSATFTQTIVESTYSPTLTDTTTAETESSTQTVSTETVTSTVSTETAVATSIFQGPFWIQVVSATTQSQPNLVGSFASTSGFNPQSSFNNFMFNGDPEAAAFERGQFLVDNEGYLRPLGISRGPGVDLYVSYIPMPFMMADRPFNLGTTREAALNAGERLLSVTIVDNGAYNEILLVSPDPDLFRSCQLQAGVAFVLTGDTASCVTIRLAALPVGLD</sequence>
<feature type="signal peptide" evidence="1">
    <location>
        <begin position="1"/>
        <end position="18"/>
    </location>
</feature>
<keyword evidence="3" id="KW-1185">Reference proteome</keyword>
<accession>A0AA38VPJ7</accession>
<gene>
    <name evidence="2" type="ORF">NKR19_g890</name>
</gene>
<evidence type="ECO:0008006" key="4">
    <source>
        <dbReference type="Google" id="ProtNLM"/>
    </source>
</evidence>